<dbReference type="NCBIfam" id="TIGR00041">
    <property type="entry name" value="DTMP_kinase"/>
    <property type="match status" value="1"/>
</dbReference>
<dbReference type="GO" id="GO:0006235">
    <property type="term" value="P:dTTP biosynthetic process"/>
    <property type="evidence" value="ECO:0007669"/>
    <property type="project" value="TreeGrafter"/>
</dbReference>
<comment type="pathway">
    <text evidence="1">Pyrimidine metabolism; dTTP biosynthesis.</text>
</comment>
<keyword evidence="4" id="KW-0808">Transferase</keyword>
<keyword evidence="11" id="KW-1185">Reference proteome</keyword>
<feature type="domain" description="Thymidylate kinase-like" evidence="9">
    <location>
        <begin position="2"/>
        <end position="157"/>
    </location>
</feature>
<dbReference type="InterPro" id="IPR018095">
    <property type="entry name" value="Thymidylate_kin_CS"/>
</dbReference>
<comment type="similarity">
    <text evidence="2">Belongs to the thymidylate kinase family.</text>
</comment>
<evidence type="ECO:0000259" key="9">
    <source>
        <dbReference type="Pfam" id="PF02223"/>
    </source>
</evidence>
<dbReference type="GO" id="GO:0005524">
    <property type="term" value="F:ATP binding"/>
    <property type="evidence" value="ECO:0007669"/>
    <property type="project" value="UniProtKB-KW"/>
</dbReference>
<evidence type="ECO:0000256" key="7">
    <source>
        <dbReference type="ARBA" id="ARBA00022777"/>
    </source>
</evidence>
<evidence type="ECO:0000256" key="4">
    <source>
        <dbReference type="ARBA" id="ARBA00022679"/>
    </source>
</evidence>
<evidence type="ECO:0000256" key="6">
    <source>
        <dbReference type="ARBA" id="ARBA00022741"/>
    </source>
</evidence>
<keyword evidence="8" id="KW-0067">ATP-binding</keyword>
<dbReference type="GO" id="GO:0006227">
    <property type="term" value="P:dUDP biosynthetic process"/>
    <property type="evidence" value="ECO:0007669"/>
    <property type="project" value="TreeGrafter"/>
</dbReference>
<keyword evidence="5" id="KW-0545">Nucleotide biosynthesis</keyword>
<keyword evidence="6" id="KW-0547">Nucleotide-binding</keyword>
<dbReference type="SUPFAM" id="SSF52540">
    <property type="entry name" value="P-loop containing nucleoside triphosphate hydrolases"/>
    <property type="match status" value="1"/>
</dbReference>
<dbReference type="EMBL" id="NAJQ01000055">
    <property type="protein sequence ID" value="TKA81241.1"/>
    <property type="molecule type" value="Genomic_DNA"/>
</dbReference>
<dbReference type="OrthoDB" id="425602at2759"/>
<dbReference type="InterPro" id="IPR018094">
    <property type="entry name" value="Thymidylate_kinase"/>
</dbReference>
<dbReference type="Gene3D" id="3.40.50.300">
    <property type="entry name" value="P-loop containing nucleotide triphosphate hydrolases"/>
    <property type="match status" value="1"/>
</dbReference>
<accession>A0A4U0XX59</accession>
<proteinExistence type="inferred from homology"/>
<dbReference type="GO" id="GO:0005634">
    <property type="term" value="C:nucleus"/>
    <property type="evidence" value="ECO:0007669"/>
    <property type="project" value="TreeGrafter"/>
</dbReference>
<evidence type="ECO:0000313" key="10">
    <source>
        <dbReference type="EMBL" id="TKA81241.1"/>
    </source>
</evidence>
<dbReference type="GO" id="GO:0005829">
    <property type="term" value="C:cytosol"/>
    <property type="evidence" value="ECO:0007669"/>
    <property type="project" value="TreeGrafter"/>
</dbReference>
<dbReference type="GO" id="GO:0004550">
    <property type="term" value="F:nucleoside diphosphate kinase activity"/>
    <property type="evidence" value="ECO:0007669"/>
    <property type="project" value="TreeGrafter"/>
</dbReference>
<dbReference type="Proteomes" id="UP000309340">
    <property type="component" value="Unassembled WGS sequence"/>
</dbReference>
<dbReference type="AlphaFoldDB" id="A0A4U0XX59"/>
<sequence>MRFPNRSTSIGQMINTYLAGQRQAEDHVIHLLFSANRWESAAEIERLIAEGTTVVLDRYYYSGIVYSTAKRVEGMDLDWCRHPEVGLQRPDVCVFLDVSAEVAEQRGGFGAERYEKAEMQGRVRELFGELRAKGREDGEDVVVVDAGRTVEEVQAEIWRVVEGTVKKVAAEGRGLRKVEAW</sequence>
<dbReference type="GO" id="GO:0006233">
    <property type="term" value="P:dTDP biosynthetic process"/>
    <property type="evidence" value="ECO:0007669"/>
    <property type="project" value="InterPro"/>
</dbReference>
<protein>
    <recommendedName>
        <fullName evidence="3">dTMP kinase</fullName>
        <ecNumber evidence="3">2.7.4.9</ecNumber>
    </recommendedName>
</protein>
<gene>
    <name evidence="10" type="ORF">B0A55_02373</name>
</gene>
<reference evidence="10 11" key="1">
    <citation type="submission" date="2017-03" db="EMBL/GenBank/DDBJ databases">
        <title>Genomes of endolithic fungi from Antarctica.</title>
        <authorList>
            <person name="Coleine C."/>
            <person name="Masonjones S."/>
            <person name="Stajich J.E."/>
        </authorList>
    </citation>
    <scope>NUCLEOTIDE SEQUENCE [LARGE SCALE GENOMIC DNA]</scope>
    <source>
        <strain evidence="10 11">CCFEE 5184</strain>
    </source>
</reference>
<name>A0A4U0XX59_9PEZI</name>
<organism evidence="10 11">
    <name type="scientific">Friedmanniomyces simplex</name>
    <dbReference type="NCBI Taxonomy" id="329884"/>
    <lineage>
        <taxon>Eukaryota</taxon>
        <taxon>Fungi</taxon>
        <taxon>Dikarya</taxon>
        <taxon>Ascomycota</taxon>
        <taxon>Pezizomycotina</taxon>
        <taxon>Dothideomycetes</taxon>
        <taxon>Dothideomycetidae</taxon>
        <taxon>Mycosphaerellales</taxon>
        <taxon>Teratosphaeriaceae</taxon>
        <taxon>Friedmanniomyces</taxon>
    </lineage>
</organism>
<dbReference type="Pfam" id="PF02223">
    <property type="entry name" value="Thymidylate_kin"/>
    <property type="match status" value="1"/>
</dbReference>
<dbReference type="GO" id="GO:0004798">
    <property type="term" value="F:dTMP kinase activity"/>
    <property type="evidence" value="ECO:0007669"/>
    <property type="project" value="UniProtKB-EC"/>
</dbReference>
<dbReference type="PROSITE" id="PS01331">
    <property type="entry name" value="THYMIDYLATE_KINASE"/>
    <property type="match status" value="1"/>
</dbReference>
<evidence type="ECO:0000313" key="11">
    <source>
        <dbReference type="Proteomes" id="UP000309340"/>
    </source>
</evidence>
<evidence type="ECO:0000256" key="1">
    <source>
        <dbReference type="ARBA" id="ARBA00004992"/>
    </source>
</evidence>
<dbReference type="InterPro" id="IPR039430">
    <property type="entry name" value="Thymidylate_kin-like_dom"/>
</dbReference>
<dbReference type="STRING" id="329884.A0A4U0XX59"/>
<dbReference type="PANTHER" id="PTHR10344">
    <property type="entry name" value="THYMIDYLATE KINASE"/>
    <property type="match status" value="1"/>
</dbReference>
<dbReference type="PANTHER" id="PTHR10344:SF1">
    <property type="entry name" value="THYMIDYLATE KINASE"/>
    <property type="match status" value="1"/>
</dbReference>
<keyword evidence="7" id="KW-0418">Kinase</keyword>
<evidence type="ECO:0000256" key="2">
    <source>
        <dbReference type="ARBA" id="ARBA00009776"/>
    </source>
</evidence>
<evidence type="ECO:0000256" key="3">
    <source>
        <dbReference type="ARBA" id="ARBA00012980"/>
    </source>
</evidence>
<dbReference type="EC" id="2.7.4.9" evidence="3"/>
<comment type="caution">
    <text evidence="10">The sequence shown here is derived from an EMBL/GenBank/DDBJ whole genome shotgun (WGS) entry which is preliminary data.</text>
</comment>
<dbReference type="InterPro" id="IPR027417">
    <property type="entry name" value="P-loop_NTPase"/>
</dbReference>
<evidence type="ECO:0000256" key="5">
    <source>
        <dbReference type="ARBA" id="ARBA00022727"/>
    </source>
</evidence>
<evidence type="ECO:0000256" key="8">
    <source>
        <dbReference type="ARBA" id="ARBA00022840"/>
    </source>
</evidence>